<evidence type="ECO:0000259" key="8">
    <source>
        <dbReference type="Pfam" id="PF00479"/>
    </source>
</evidence>
<dbReference type="AlphaFoldDB" id="R4YZF5"/>
<organism evidence="10 11">
    <name type="scientific">Candidatus Neomicrothrix parvicella RN1</name>
    <dbReference type="NCBI Taxonomy" id="1229780"/>
    <lineage>
        <taxon>Bacteria</taxon>
        <taxon>Bacillati</taxon>
        <taxon>Actinomycetota</taxon>
        <taxon>Acidimicrobiia</taxon>
        <taxon>Acidimicrobiales</taxon>
        <taxon>Microthrixaceae</taxon>
        <taxon>Candidatus Neomicrothrix</taxon>
    </lineage>
</organism>
<name>R4YZF5_9ACTN</name>
<dbReference type="PRINTS" id="PR00079">
    <property type="entry name" value="G6PDHDRGNASE"/>
</dbReference>
<dbReference type="Gene3D" id="3.30.360.10">
    <property type="entry name" value="Dihydrodipicolinate Reductase, domain 2"/>
    <property type="match status" value="1"/>
</dbReference>
<evidence type="ECO:0000256" key="6">
    <source>
        <dbReference type="ARBA" id="ARBA00023277"/>
    </source>
</evidence>
<reference evidence="10 11" key="1">
    <citation type="journal article" date="2013" name="ISME J.">
        <title>Metabolic model for the filamentous 'Candidatus Microthrix parvicella' based on genomic and metagenomic analyses.</title>
        <authorList>
            <person name="Jon McIlroy S."/>
            <person name="Kristiansen R."/>
            <person name="Albertsen M."/>
            <person name="Michael Karst S."/>
            <person name="Rossetti S."/>
            <person name="Lund Nielsen J."/>
            <person name="Tandoi V."/>
            <person name="James Seviour R."/>
            <person name="Nielsen P.H."/>
        </authorList>
    </citation>
    <scope>NUCLEOTIDE SEQUENCE [LARGE SCALE GENOMIC DNA]</scope>
    <source>
        <strain evidence="10 11">RN1</strain>
    </source>
</reference>
<dbReference type="PROSITE" id="PS00069">
    <property type="entry name" value="G6P_DEHYDROGENASE"/>
    <property type="match status" value="1"/>
</dbReference>
<dbReference type="NCBIfam" id="TIGR00871">
    <property type="entry name" value="zwf"/>
    <property type="match status" value="1"/>
</dbReference>
<dbReference type="EC" id="1.1.1.49" evidence="7"/>
<dbReference type="eggNOG" id="COG0364">
    <property type="taxonomic scope" value="Bacteria"/>
</dbReference>
<feature type="binding site" evidence="7">
    <location>
        <position position="190"/>
    </location>
    <ligand>
        <name>substrate</name>
    </ligand>
</feature>
<dbReference type="GO" id="GO:0009051">
    <property type="term" value="P:pentose-phosphate shunt, oxidative branch"/>
    <property type="evidence" value="ECO:0007669"/>
    <property type="project" value="TreeGrafter"/>
</dbReference>
<accession>R4YZF5</accession>
<proteinExistence type="inferred from homology"/>
<keyword evidence="11" id="KW-1185">Reference proteome</keyword>
<dbReference type="SUPFAM" id="SSF55347">
    <property type="entry name" value="Glyceraldehyde-3-phosphate dehydrogenase-like, C-terminal domain"/>
    <property type="match status" value="1"/>
</dbReference>
<dbReference type="PIRSF" id="PIRSF000110">
    <property type="entry name" value="G6PD"/>
    <property type="match status" value="1"/>
</dbReference>
<sequence length="505" mass="54808">MNLTEAPGGRGPAAAGLTACGTAEHSDAIILFGPTGDLARKKLFPALYDLALAGRLNVPIVGVASSDWTLEQLCDRVRSSLEEEVDGALDHDAVGCIVDRLSYVSGNYGDADTFGRVSAALDGATAPLAYLAIPPSLFETVVKGLDDIGANQAGRVVVEKPFGRDLASARELNATLNSSYDDEQIFRIDHFLGKEPTLDLLVFRMANAMFHPAWDRHHIASVQITMAEDFGVEGRGRFYEEVGTIRDVVQNHLLQVLALIAMEPPIDTSARELAEEKMKVMRAMRTVDPNDVVRGQYDGYRGEDGVAGDSQVETYVALRAWVDSWRWAGVPFYIRAGKAMAVTATEVVVEFQNPAQMFYADPQAIRPHSNHLRFRMKPGEGVSLLVSVKGPGESIVSQAVDMRYEYDSTRDGPHQEAYARLIGDALRGDQTLFARAQSVEEAWRVVDPVVASAPAALPYAVGSWGPELHEDLRPDDLTRLMAATPDGGWHHPLLPDGGVSDVGVG</sequence>
<feature type="domain" description="Glucose-6-phosphate dehydrogenase NAD-binding" evidence="8">
    <location>
        <begin position="30"/>
        <end position="195"/>
    </location>
</feature>
<dbReference type="Pfam" id="PF02781">
    <property type="entry name" value="G6PD_C"/>
    <property type="match status" value="1"/>
</dbReference>
<comment type="pathway">
    <text evidence="1 7">Carbohydrate degradation; pentose phosphate pathway; D-ribulose 5-phosphate from D-glucose 6-phosphate (oxidative stage): step 1/3.</text>
</comment>
<protein>
    <recommendedName>
        <fullName evidence="7">Glucose-6-phosphate 1-dehydrogenase</fullName>
        <shortName evidence="7">G6PD</shortName>
        <ecNumber evidence="7">1.1.1.49</ecNumber>
    </recommendedName>
</protein>
<comment type="caution">
    <text evidence="7">Lacks conserved residue(s) required for the propagation of feature annotation.</text>
</comment>
<evidence type="ECO:0000256" key="3">
    <source>
        <dbReference type="ARBA" id="ARBA00022526"/>
    </source>
</evidence>
<dbReference type="HOGENOM" id="CLU_013524_5_0_11"/>
<evidence type="ECO:0000256" key="4">
    <source>
        <dbReference type="ARBA" id="ARBA00022857"/>
    </source>
</evidence>
<dbReference type="PANTHER" id="PTHR23429">
    <property type="entry name" value="GLUCOSE-6-PHOSPHATE 1-DEHYDROGENASE G6PD"/>
    <property type="match status" value="1"/>
</dbReference>
<feature type="binding site" evidence="7">
    <location>
        <position position="247"/>
    </location>
    <ligand>
        <name>substrate</name>
    </ligand>
</feature>
<comment type="catalytic activity">
    <reaction evidence="7">
        <text>D-glucose 6-phosphate + NADP(+) = 6-phospho-D-glucono-1,5-lactone + NADPH + H(+)</text>
        <dbReference type="Rhea" id="RHEA:15841"/>
        <dbReference type="ChEBI" id="CHEBI:15378"/>
        <dbReference type="ChEBI" id="CHEBI:57783"/>
        <dbReference type="ChEBI" id="CHEBI:57955"/>
        <dbReference type="ChEBI" id="CHEBI:58349"/>
        <dbReference type="ChEBI" id="CHEBI:61548"/>
        <dbReference type="EC" id="1.1.1.49"/>
    </reaction>
</comment>
<dbReference type="GO" id="GO:0004345">
    <property type="term" value="F:glucose-6-phosphate dehydrogenase activity"/>
    <property type="evidence" value="ECO:0007669"/>
    <property type="project" value="UniProtKB-UniRule"/>
</dbReference>
<feature type="domain" description="Glucose-6-phosphate dehydrogenase C-terminal" evidence="9">
    <location>
        <begin position="201"/>
        <end position="472"/>
    </location>
</feature>
<dbReference type="HAMAP" id="MF_00966">
    <property type="entry name" value="G6PD"/>
    <property type="match status" value="1"/>
</dbReference>
<evidence type="ECO:0000259" key="9">
    <source>
        <dbReference type="Pfam" id="PF02781"/>
    </source>
</evidence>
<feature type="binding site" evidence="7">
    <location>
        <position position="65"/>
    </location>
    <ligand>
        <name>NADP(+)</name>
        <dbReference type="ChEBI" id="CHEBI:58349"/>
    </ligand>
</feature>
<comment type="function">
    <text evidence="7">Catalyzes the oxidation of glucose 6-phosphate to 6-phosphogluconolactone.</text>
</comment>
<keyword evidence="3 7" id="KW-0313">Glucose metabolism</keyword>
<dbReference type="Proteomes" id="UP000018291">
    <property type="component" value="Unassembled WGS sequence"/>
</dbReference>
<dbReference type="UniPathway" id="UPA00115">
    <property type="reaction ID" value="UER00408"/>
</dbReference>
<comment type="similarity">
    <text evidence="2 7">Belongs to the glucose-6-phosphate dehydrogenase family.</text>
</comment>
<feature type="active site" description="Proton acceptor" evidence="7">
    <location>
        <position position="252"/>
    </location>
</feature>
<dbReference type="InterPro" id="IPR001282">
    <property type="entry name" value="G6P_DH"/>
</dbReference>
<dbReference type="InterPro" id="IPR022674">
    <property type="entry name" value="G6P_DH_NAD-bd"/>
</dbReference>
<evidence type="ECO:0000256" key="7">
    <source>
        <dbReference type="HAMAP-Rule" id="MF_00966"/>
    </source>
</evidence>
<dbReference type="SUPFAM" id="SSF51735">
    <property type="entry name" value="NAD(P)-binding Rossmann-fold domains"/>
    <property type="match status" value="1"/>
</dbReference>
<dbReference type="InterPro" id="IPR022675">
    <property type="entry name" value="G6P_DH_C"/>
</dbReference>
<feature type="binding site" evidence="7">
    <location>
        <position position="194"/>
    </location>
    <ligand>
        <name>substrate</name>
    </ligand>
</feature>
<dbReference type="STRING" id="1229780.BN381_30024"/>
<dbReference type="RefSeq" id="WP_012227020.1">
    <property type="nucleotide sequence ID" value="NZ_HG422565.1"/>
</dbReference>
<dbReference type="InterPro" id="IPR036291">
    <property type="entry name" value="NAD(P)-bd_dom_sf"/>
</dbReference>
<comment type="caution">
    <text evidence="10">The sequence shown here is derived from an EMBL/GenBank/DDBJ whole genome shotgun (WGS) entry which is preliminary data.</text>
</comment>
<feature type="binding site" evidence="7">
    <location>
        <position position="228"/>
    </location>
    <ligand>
        <name>substrate</name>
    </ligand>
</feature>
<feature type="binding site" evidence="7">
    <location>
        <position position="160"/>
    </location>
    <ligand>
        <name>NADP(+)</name>
        <dbReference type="ChEBI" id="CHEBI:58349"/>
    </ligand>
</feature>
<evidence type="ECO:0000313" key="10">
    <source>
        <dbReference type="EMBL" id="CCM63828.1"/>
    </source>
</evidence>
<dbReference type="EMBL" id="CANL01000023">
    <property type="protein sequence ID" value="CCM63828.1"/>
    <property type="molecule type" value="Genomic_DNA"/>
</dbReference>
<keyword evidence="5 7" id="KW-0560">Oxidoreductase</keyword>
<evidence type="ECO:0000313" key="11">
    <source>
        <dbReference type="Proteomes" id="UP000018291"/>
    </source>
</evidence>
<keyword evidence="4 7" id="KW-0521">NADP</keyword>
<dbReference type="Pfam" id="PF00479">
    <property type="entry name" value="G6PD_N"/>
    <property type="match status" value="1"/>
</dbReference>
<evidence type="ECO:0000256" key="1">
    <source>
        <dbReference type="ARBA" id="ARBA00004937"/>
    </source>
</evidence>
<evidence type="ECO:0000256" key="2">
    <source>
        <dbReference type="ARBA" id="ARBA00009975"/>
    </source>
</evidence>
<dbReference type="PANTHER" id="PTHR23429:SF0">
    <property type="entry name" value="GLUCOSE-6-PHOSPHATE 1-DEHYDROGENASE"/>
    <property type="match status" value="1"/>
</dbReference>
<keyword evidence="6 7" id="KW-0119">Carbohydrate metabolism</keyword>
<dbReference type="GO" id="GO:0005829">
    <property type="term" value="C:cytosol"/>
    <property type="evidence" value="ECO:0007669"/>
    <property type="project" value="TreeGrafter"/>
</dbReference>
<evidence type="ECO:0000256" key="5">
    <source>
        <dbReference type="ARBA" id="ARBA00023002"/>
    </source>
</evidence>
<dbReference type="InterPro" id="IPR019796">
    <property type="entry name" value="G6P_DH_AS"/>
</dbReference>
<dbReference type="Gene3D" id="3.40.50.720">
    <property type="entry name" value="NAD(P)-binding Rossmann-like Domain"/>
    <property type="match status" value="1"/>
</dbReference>
<dbReference type="GO" id="GO:0006006">
    <property type="term" value="P:glucose metabolic process"/>
    <property type="evidence" value="ECO:0007669"/>
    <property type="project" value="UniProtKB-KW"/>
</dbReference>
<dbReference type="GO" id="GO:0050661">
    <property type="term" value="F:NADP binding"/>
    <property type="evidence" value="ECO:0007669"/>
    <property type="project" value="UniProtKB-UniRule"/>
</dbReference>
<feature type="binding site" evidence="7">
    <location>
        <position position="338"/>
    </location>
    <ligand>
        <name>substrate</name>
    </ligand>
</feature>
<gene>
    <name evidence="7 10" type="primary">zwf</name>
    <name evidence="10" type="ORF">BN381_30024</name>
</gene>